<dbReference type="Proteomes" id="UP000325577">
    <property type="component" value="Linkage Group LG17"/>
</dbReference>
<dbReference type="Pfam" id="PF00646">
    <property type="entry name" value="F-box"/>
    <property type="match status" value="1"/>
</dbReference>
<accession>A0A5J5B3E5</accession>
<dbReference type="SMART" id="SM00256">
    <property type="entry name" value="FBOX"/>
    <property type="match status" value="1"/>
</dbReference>
<dbReference type="OrthoDB" id="605328at2759"/>
<reference evidence="2 3" key="1">
    <citation type="submission" date="2019-09" db="EMBL/GenBank/DDBJ databases">
        <title>A chromosome-level genome assembly of the Chinese tupelo Nyssa sinensis.</title>
        <authorList>
            <person name="Yang X."/>
            <person name="Kang M."/>
            <person name="Yang Y."/>
            <person name="Xiong H."/>
            <person name="Wang M."/>
            <person name="Zhang Z."/>
            <person name="Wang Z."/>
            <person name="Wu H."/>
            <person name="Ma T."/>
            <person name="Liu J."/>
            <person name="Xi Z."/>
        </authorList>
    </citation>
    <scope>NUCLEOTIDE SEQUENCE [LARGE SCALE GENOMIC DNA]</scope>
    <source>
        <strain evidence="2">J267</strain>
        <tissue evidence="2">Leaf</tissue>
    </source>
</reference>
<dbReference type="InterPro" id="IPR001810">
    <property type="entry name" value="F-box_dom"/>
</dbReference>
<organism evidence="2 3">
    <name type="scientific">Nyssa sinensis</name>
    <dbReference type="NCBI Taxonomy" id="561372"/>
    <lineage>
        <taxon>Eukaryota</taxon>
        <taxon>Viridiplantae</taxon>
        <taxon>Streptophyta</taxon>
        <taxon>Embryophyta</taxon>
        <taxon>Tracheophyta</taxon>
        <taxon>Spermatophyta</taxon>
        <taxon>Magnoliopsida</taxon>
        <taxon>eudicotyledons</taxon>
        <taxon>Gunneridae</taxon>
        <taxon>Pentapetalae</taxon>
        <taxon>asterids</taxon>
        <taxon>Cornales</taxon>
        <taxon>Nyssaceae</taxon>
        <taxon>Nyssa</taxon>
    </lineage>
</organism>
<dbReference type="EMBL" id="CM018040">
    <property type="protein sequence ID" value="KAA8535691.1"/>
    <property type="molecule type" value="Genomic_DNA"/>
</dbReference>
<dbReference type="PANTHER" id="PTHR35546">
    <property type="entry name" value="F-BOX PROTEIN INTERACTION DOMAIN PROTEIN-RELATED"/>
    <property type="match status" value="1"/>
</dbReference>
<dbReference type="InterPro" id="IPR036047">
    <property type="entry name" value="F-box-like_dom_sf"/>
</dbReference>
<dbReference type="CDD" id="cd22157">
    <property type="entry name" value="F-box_AtFBW1-like"/>
    <property type="match status" value="1"/>
</dbReference>
<dbReference type="InterPro" id="IPR055290">
    <property type="entry name" value="At3g26010-like"/>
</dbReference>
<name>A0A5J5B3E5_9ASTE</name>
<dbReference type="PANTHER" id="PTHR35546:SF130">
    <property type="entry name" value="EXPRESSED PROTEIN"/>
    <property type="match status" value="1"/>
</dbReference>
<dbReference type="Gene3D" id="1.20.1280.50">
    <property type="match status" value="1"/>
</dbReference>
<gene>
    <name evidence="2" type="ORF">F0562_030694</name>
</gene>
<feature type="domain" description="F-box" evidence="1">
    <location>
        <begin position="25"/>
        <end position="65"/>
    </location>
</feature>
<dbReference type="AlphaFoldDB" id="A0A5J5B3E5"/>
<dbReference type="SUPFAM" id="SSF81383">
    <property type="entry name" value="F-box domain"/>
    <property type="match status" value="1"/>
</dbReference>
<evidence type="ECO:0000313" key="2">
    <source>
        <dbReference type="EMBL" id="KAA8535691.1"/>
    </source>
</evidence>
<sequence>MTSPKRRRTVTKWPENTSAAAAIAGNDDLLVEILIRLPAKSVLRFRSVSKRWLSLISDPRFSLIWSKPKSVSGLLLRRLSHSGIPKLEYIPFDNRNQSSVPFTSLDFVDDDPEGPSDMVFDKALFWNGSIHWLSRQSETSLCFDTDQECLKTIPMPPIEEGENERTSCYFGESGGHLHLAVLSGSHSALLNVFEMEPDYSKWFVKYRVDLDSVVASFPEMETNFRCHGIIASSLYFVFFMEKLKTSHPWLFTCPVRLYTII</sequence>
<proteinExistence type="predicted"/>
<evidence type="ECO:0000313" key="3">
    <source>
        <dbReference type="Proteomes" id="UP000325577"/>
    </source>
</evidence>
<keyword evidence="3" id="KW-1185">Reference proteome</keyword>
<protein>
    <recommendedName>
        <fullName evidence="1">F-box domain-containing protein</fullName>
    </recommendedName>
</protein>
<evidence type="ECO:0000259" key="1">
    <source>
        <dbReference type="SMART" id="SM00256"/>
    </source>
</evidence>